<organism evidence="1 2">
    <name type="scientific">Entomophthora muscae</name>
    <dbReference type="NCBI Taxonomy" id="34485"/>
    <lineage>
        <taxon>Eukaryota</taxon>
        <taxon>Fungi</taxon>
        <taxon>Fungi incertae sedis</taxon>
        <taxon>Zoopagomycota</taxon>
        <taxon>Entomophthoromycotina</taxon>
        <taxon>Entomophthoromycetes</taxon>
        <taxon>Entomophthorales</taxon>
        <taxon>Entomophthoraceae</taxon>
        <taxon>Entomophthora</taxon>
    </lineage>
</organism>
<evidence type="ECO:0000313" key="1">
    <source>
        <dbReference type="EMBL" id="KAJ9080882.1"/>
    </source>
</evidence>
<protein>
    <submittedName>
        <fullName evidence="1">Uncharacterized protein</fullName>
    </submittedName>
</protein>
<proteinExistence type="predicted"/>
<dbReference type="Proteomes" id="UP001165960">
    <property type="component" value="Unassembled WGS sequence"/>
</dbReference>
<dbReference type="EMBL" id="QTSX02001514">
    <property type="protein sequence ID" value="KAJ9080882.1"/>
    <property type="molecule type" value="Genomic_DNA"/>
</dbReference>
<name>A0ACC2U360_9FUNG</name>
<accession>A0ACC2U360</accession>
<gene>
    <name evidence="1" type="ORF">DSO57_1020221</name>
</gene>
<evidence type="ECO:0000313" key="2">
    <source>
        <dbReference type="Proteomes" id="UP001165960"/>
    </source>
</evidence>
<reference evidence="1" key="1">
    <citation type="submission" date="2022-04" db="EMBL/GenBank/DDBJ databases">
        <title>Genome of the entomopathogenic fungus Entomophthora muscae.</title>
        <authorList>
            <person name="Elya C."/>
            <person name="Lovett B.R."/>
            <person name="Lee E."/>
            <person name="Macias A.M."/>
            <person name="Hajek A.E."/>
            <person name="De Bivort B.L."/>
            <person name="Kasson M.T."/>
            <person name="De Fine Licht H.H."/>
            <person name="Stajich J.E."/>
        </authorList>
    </citation>
    <scope>NUCLEOTIDE SEQUENCE</scope>
    <source>
        <strain evidence="1">Berkeley</strain>
    </source>
</reference>
<comment type="caution">
    <text evidence="1">The sequence shown here is derived from an EMBL/GenBank/DDBJ whole genome shotgun (WGS) entry which is preliminary data.</text>
</comment>
<keyword evidence="2" id="KW-1185">Reference proteome</keyword>
<sequence length="162" mass="18497">MDYLSSGLNQESQTWNGEDNSQRKDRKKNKDLRASYLLSSGETLVKSLTCNNLDLYPPDPNLVPHVAKKALEAPWSLLEEKFSAPQESPEVLEYTPTHTPWLLANLALMVLDAYFPCLSPVSYLWSPFIVAIPVLSWMASWWFVFLVWEPNLISLAPLSQRE</sequence>